<keyword evidence="3" id="KW-1185">Reference proteome</keyword>
<sequence>MIFNRKKDDFLDETPDLLIVFDDEQKTSDVQRVRSVDEESVKTLMYTVPKADCEITNGVEGRNFFYRAPTRSIVETGRLAHLEKNLVLTHITTYKPPEDHSAPDLTKIMMMIAIIVGFLMFGVSSCSG</sequence>
<feature type="transmembrane region" description="Helical" evidence="1">
    <location>
        <begin position="105"/>
        <end position="123"/>
    </location>
</feature>
<protein>
    <submittedName>
        <fullName evidence="2">Uncharacterized protein</fullName>
    </submittedName>
</protein>
<dbReference type="RefSeq" id="WP_235715784.1">
    <property type="nucleotide sequence ID" value="NZ_BAUU01000058.1"/>
</dbReference>
<dbReference type="EMBL" id="BAUU01000058">
    <property type="protein sequence ID" value="GAE32873.1"/>
    <property type="molecule type" value="Genomic_DNA"/>
</dbReference>
<dbReference type="STRING" id="1236971.JCM9152_4464"/>
<organism evidence="2 3">
    <name type="scientific">Halalkalibacter hemicellulosilyticusJCM 9152</name>
    <dbReference type="NCBI Taxonomy" id="1236971"/>
    <lineage>
        <taxon>Bacteria</taxon>
        <taxon>Bacillati</taxon>
        <taxon>Bacillota</taxon>
        <taxon>Bacilli</taxon>
        <taxon>Bacillales</taxon>
        <taxon>Bacillaceae</taxon>
        <taxon>Halalkalibacter</taxon>
    </lineage>
</organism>
<keyword evidence="1" id="KW-0812">Transmembrane</keyword>
<evidence type="ECO:0000313" key="3">
    <source>
        <dbReference type="Proteomes" id="UP000018895"/>
    </source>
</evidence>
<name>W4QMK3_9BACI</name>
<proteinExistence type="predicted"/>
<dbReference type="AlphaFoldDB" id="W4QMK3"/>
<keyword evidence="1" id="KW-0472">Membrane</keyword>
<reference evidence="2" key="1">
    <citation type="journal article" date="2014" name="Genome Announc.">
        <title>Draft Genome Sequences of Three Alkaliphilic Bacillus Strains, Bacillus wakoensis JCM 9140T, Bacillus akibai JCM 9157T, and Bacillus hemicellulosilyticus JCM 9152T.</title>
        <authorList>
            <person name="Yuki M."/>
            <person name="Oshima K."/>
            <person name="Suda W."/>
            <person name="Oshida Y."/>
            <person name="Kitamura K."/>
            <person name="Iida T."/>
            <person name="Hattori M."/>
            <person name="Ohkuma M."/>
        </authorList>
    </citation>
    <scope>NUCLEOTIDE SEQUENCE [LARGE SCALE GENOMIC DNA]</scope>
    <source>
        <strain evidence="2">JCM 9152</strain>
    </source>
</reference>
<accession>W4QMK3</accession>
<keyword evidence="1" id="KW-1133">Transmembrane helix</keyword>
<dbReference type="Proteomes" id="UP000018895">
    <property type="component" value="Unassembled WGS sequence"/>
</dbReference>
<comment type="caution">
    <text evidence="2">The sequence shown here is derived from an EMBL/GenBank/DDBJ whole genome shotgun (WGS) entry which is preliminary data.</text>
</comment>
<evidence type="ECO:0000313" key="2">
    <source>
        <dbReference type="EMBL" id="GAE32873.1"/>
    </source>
</evidence>
<gene>
    <name evidence="2" type="ORF">JCM9152_4464</name>
</gene>
<evidence type="ECO:0000256" key="1">
    <source>
        <dbReference type="SAM" id="Phobius"/>
    </source>
</evidence>